<dbReference type="SUPFAM" id="SSF109915">
    <property type="entry name" value="Hypothetical protein YhaI"/>
    <property type="match status" value="1"/>
</dbReference>
<dbReference type="RefSeq" id="WP_053399356.1">
    <property type="nucleotide sequence ID" value="NZ_LILC01000002.1"/>
</dbReference>
<dbReference type="AlphaFoldDB" id="A0A0M0LGW6"/>
<proteinExistence type="predicted"/>
<sequence length="114" mass="13548">MEPLEARVRRLEYYIELALDANGVHKKPFFEMVIQHELEKEEVAAIYKLCEEVYERYVQQKKEGLVNYMPLLTHFVGMLNIKLPPHQTIQALWEQGMYTDLMKELFMLSSQVRG</sequence>
<evidence type="ECO:0000313" key="2">
    <source>
        <dbReference type="Proteomes" id="UP000037558"/>
    </source>
</evidence>
<dbReference type="PATRIC" id="fig|284581.3.peg.251"/>
<dbReference type="EMBL" id="LILC01000002">
    <property type="protein sequence ID" value="KOO50211.1"/>
    <property type="molecule type" value="Genomic_DNA"/>
</dbReference>
<dbReference type="Gene3D" id="1.10.3750.10">
    <property type="entry name" value="YhaI-like"/>
    <property type="match status" value="1"/>
</dbReference>
<name>A0A0M0LGW6_9BACI</name>
<evidence type="ECO:0000313" key="1">
    <source>
        <dbReference type="EMBL" id="KOO50211.1"/>
    </source>
</evidence>
<evidence type="ECO:0008006" key="3">
    <source>
        <dbReference type="Google" id="ProtNLM"/>
    </source>
</evidence>
<gene>
    <name evidence="1" type="ORF">AMD01_00095</name>
</gene>
<comment type="caution">
    <text evidence="1">The sequence shown here is derived from an EMBL/GenBank/DDBJ whole genome shotgun (WGS) entry which is preliminary data.</text>
</comment>
<protein>
    <recommendedName>
        <fullName evidence="3">DUF1878 domain-containing protein</fullName>
    </recommendedName>
</protein>
<dbReference type="InterPro" id="IPR015058">
    <property type="entry name" value="DUF1878"/>
</dbReference>
<dbReference type="Pfam" id="PF08963">
    <property type="entry name" value="DUF1878"/>
    <property type="match status" value="1"/>
</dbReference>
<organism evidence="1 2">
    <name type="scientific">Priestia koreensis</name>
    <dbReference type="NCBI Taxonomy" id="284581"/>
    <lineage>
        <taxon>Bacteria</taxon>
        <taxon>Bacillati</taxon>
        <taxon>Bacillota</taxon>
        <taxon>Bacilli</taxon>
        <taxon>Bacillales</taxon>
        <taxon>Bacillaceae</taxon>
        <taxon>Priestia</taxon>
    </lineage>
</organism>
<reference evidence="2" key="1">
    <citation type="submission" date="2015-08" db="EMBL/GenBank/DDBJ databases">
        <title>Fjat-14210 dsm16467.</title>
        <authorList>
            <person name="Liu B."/>
            <person name="Wang J."/>
            <person name="Zhu Y."/>
            <person name="Liu G."/>
            <person name="Chen Q."/>
            <person name="Chen Z."/>
            <person name="Lan J."/>
            <person name="Che J."/>
            <person name="Ge C."/>
            <person name="Shi H."/>
            <person name="Pan Z."/>
            <person name="Liu X."/>
        </authorList>
    </citation>
    <scope>NUCLEOTIDE SEQUENCE [LARGE SCALE GENOMIC DNA]</scope>
    <source>
        <strain evidence="2">DSM 16467</strain>
    </source>
</reference>
<dbReference type="Proteomes" id="UP000037558">
    <property type="component" value="Unassembled WGS sequence"/>
</dbReference>
<dbReference type="InterPro" id="IPR035945">
    <property type="entry name" value="YhaI-like_sf"/>
</dbReference>
<dbReference type="STRING" id="284581.AMD01_00095"/>
<keyword evidence="2" id="KW-1185">Reference proteome</keyword>
<accession>A0A0M0LGW6</accession>